<accession>A0ABT1H1Q7</accession>
<keyword evidence="4" id="KW-1185">Reference proteome</keyword>
<evidence type="ECO:0000259" key="1">
    <source>
        <dbReference type="Pfam" id="PF03007"/>
    </source>
</evidence>
<dbReference type="EMBL" id="JAMTCG010000004">
    <property type="protein sequence ID" value="MCP2161158.1"/>
    <property type="molecule type" value="Genomic_DNA"/>
</dbReference>
<evidence type="ECO:0000313" key="3">
    <source>
        <dbReference type="EMBL" id="MCP2161158.1"/>
    </source>
</evidence>
<evidence type="ECO:0000259" key="2">
    <source>
        <dbReference type="Pfam" id="PF06974"/>
    </source>
</evidence>
<reference evidence="3 4" key="1">
    <citation type="submission" date="2022-06" db="EMBL/GenBank/DDBJ databases">
        <title>Genomic Encyclopedia of Archaeal and Bacterial Type Strains, Phase II (KMG-II): from individual species to whole genera.</title>
        <authorList>
            <person name="Goeker M."/>
        </authorList>
    </citation>
    <scope>NUCLEOTIDE SEQUENCE [LARGE SCALE GENOMIC DNA]</scope>
    <source>
        <strain evidence="3 4">DSM 45037</strain>
    </source>
</reference>
<feature type="domain" description="O-acyltransferase WSD1 C-terminal" evidence="2">
    <location>
        <begin position="293"/>
        <end position="436"/>
    </location>
</feature>
<comment type="caution">
    <text evidence="3">The sequence shown here is derived from an EMBL/GenBank/DDBJ whole genome shotgun (WGS) entry which is preliminary data.</text>
</comment>
<gene>
    <name evidence="3" type="ORF">LX12_002353</name>
</gene>
<dbReference type="Pfam" id="PF03007">
    <property type="entry name" value="WS_DGAT_cat"/>
    <property type="match status" value="1"/>
</dbReference>
<dbReference type="Proteomes" id="UP001205740">
    <property type="component" value="Unassembled WGS sequence"/>
</dbReference>
<feature type="domain" description="O-acyltransferase WSD1-like N-terminal" evidence="1">
    <location>
        <begin position="39"/>
        <end position="254"/>
    </location>
</feature>
<dbReference type="InterPro" id="IPR009721">
    <property type="entry name" value="O-acyltransferase_WSD1_C"/>
</dbReference>
<sequence>MPSVPGRLAPADARALWMSSVIPSDQFLLYAFDDGGRPADDLVEQVLVRARGIGDLTVRIVDTPGHLDYPRWVTTAIHRDDAVRVHDVPDWRTCLGVLGRAVADQVDTRRLPWRVHLMPRVTGVPGAGDDSATVAVLQISHALADGTLASAIARELWSDDRARHPRRRGPVGSIPAPVVAAAGLARLPVQGATLVRRGIVAHRAHRERESDELAGRLPPRRPGVPRATINVAPDDRRDLRVVLTDSDRLRAVGGTVTVGALTVIGAALAAHLEVAALRAEVLVASAGERRARNHFRTVGVDLAVDEPDPGRRAARIADDLADASRRGMHPAAAAEAAAMAAVPAALVAWGVRSFDAHAVPETVSGNTVVSSVNRGDDDLVFGGGRVLFTAGFPALSPLQTVTHGVHGIGRRVALSVCSSPTGLAAPDAYADRLAAAVR</sequence>
<organism evidence="3 4">
    <name type="scientific">Williamsia serinedens</name>
    <dbReference type="NCBI Taxonomy" id="391736"/>
    <lineage>
        <taxon>Bacteria</taxon>
        <taxon>Bacillati</taxon>
        <taxon>Actinomycetota</taxon>
        <taxon>Actinomycetes</taxon>
        <taxon>Mycobacteriales</taxon>
        <taxon>Nocardiaceae</taxon>
        <taxon>Williamsia</taxon>
    </lineage>
</organism>
<evidence type="ECO:0000313" key="4">
    <source>
        <dbReference type="Proteomes" id="UP001205740"/>
    </source>
</evidence>
<dbReference type="InterPro" id="IPR004255">
    <property type="entry name" value="O-acyltransferase_WSD1_N"/>
</dbReference>
<dbReference type="RefSeq" id="WP_253654741.1">
    <property type="nucleotide sequence ID" value="NZ_BAAAOE010000002.1"/>
</dbReference>
<protein>
    <submittedName>
        <fullName evidence="3">Wax ester synthase-like Acyl-CoA acyltransferase domain-containing protein</fullName>
    </submittedName>
</protein>
<name>A0ABT1H1Q7_9NOCA</name>
<proteinExistence type="predicted"/>
<dbReference type="Pfam" id="PF06974">
    <property type="entry name" value="WS_DGAT_C"/>
    <property type="match status" value="1"/>
</dbReference>